<dbReference type="Pfam" id="PF05524">
    <property type="entry name" value="PEP-utilisers_N"/>
    <property type="match status" value="1"/>
</dbReference>
<evidence type="ECO:0000256" key="13">
    <source>
        <dbReference type="ARBA" id="ARBA00022723"/>
    </source>
</evidence>
<dbReference type="GO" id="GO:0005737">
    <property type="term" value="C:cytoplasm"/>
    <property type="evidence" value="ECO:0007669"/>
    <property type="project" value="UniProtKB-SubCell"/>
</dbReference>
<evidence type="ECO:0000256" key="18">
    <source>
        <dbReference type="PIRSR" id="PIRSR000732-1"/>
    </source>
</evidence>
<evidence type="ECO:0000256" key="5">
    <source>
        <dbReference type="ARBA" id="ARBA00007837"/>
    </source>
</evidence>
<evidence type="ECO:0000313" key="25">
    <source>
        <dbReference type="EMBL" id="QEG14614.1"/>
    </source>
</evidence>
<evidence type="ECO:0000256" key="6">
    <source>
        <dbReference type="ARBA" id="ARBA00012232"/>
    </source>
</evidence>
<keyword evidence="14 17" id="KW-0418">Kinase</keyword>
<dbReference type="EMBL" id="CP042910">
    <property type="protein sequence ID" value="QEG14614.1"/>
    <property type="molecule type" value="Genomic_DNA"/>
</dbReference>
<keyword evidence="13 17" id="KW-0479">Metal-binding</keyword>
<dbReference type="Proteomes" id="UP000263642">
    <property type="component" value="Unassembled WGS sequence"/>
</dbReference>
<dbReference type="InterPro" id="IPR036637">
    <property type="entry name" value="Phosphohistidine_dom_sf"/>
</dbReference>
<dbReference type="Gene3D" id="3.20.20.60">
    <property type="entry name" value="Phosphoenolpyruvate-binding domains"/>
    <property type="match status" value="1"/>
</dbReference>
<feature type="domain" description="PEP-utilising enzyme C-terminal" evidence="22">
    <location>
        <begin position="254"/>
        <end position="544"/>
    </location>
</feature>
<comment type="function">
    <text evidence="3 17">General (non sugar-specific) component of the phosphoenolpyruvate-dependent sugar phosphotransferase system (sugar PTS). This major carbohydrate active-transport system catalyzes the phosphorylation of incoming sugar substrates concomitantly with their translocation across the cell membrane. Enzyme I transfers the phosphoryl group from phosphoenolpyruvate (PEP) to the phosphoryl carrier protein (HPr).</text>
</comment>
<feature type="domain" description="PEP-utilising enzyme mobile" evidence="21">
    <location>
        <begin position="157"/>
        <end position="227"/>
    </location>
</feature>
<dbReference type="InterPro" id="IPR000121">
    <property type="entry name" value="PEP_util_C"/>
</dbReference>
<feature type="binding site" evidence="19">
    <location>
        <position position="334"/>
    </location>
    <ligand>
        <name>phosphoenolpyruvate</name>
        <dbReference type="ChEBI" id="CHEBI:58702"/>
    </ligand>
</feature>
<dbReference type="GO" id="GO:0016301">
    <property type="term" value="F:kinase activity"/>
    <property type="evidence" value="ECO:0007669"/>
    <property type="project" value="UniProtKB-KW"/>
</dbReference>
<feature type="binding site" evidence="20">
    <location>
        <position position="435"/>
    </location>
    <ligand>
        <name>Mg(2+)</name>
        <dbReference type="ChEBI" id="CHEBI:18420"/>
    </ligand>
</feature>
<dbReference type="GO" id="GO:0046872">
    <property type="term" value="F:metal ion binding"/>
    <property type="evidence" value="ECO:0007669"/>
    <property type="project" value="UniProtKB-KW"/>
</dbReference>
<feature type="binding site" evidence="19">
    <location>
        <position position="469"/>
    </location>
    <ligand>
        <name>phosphoenolpyruvate</name>
        <dbReference type="ChEBI" id="CHEBI:58702"/>
    </ligand>
</feature>
<feature type="domain" description="Phosphotransferase system enzyme I N-terminal" evidence="23">
    <location>
        <begin position="5"/>
        <end position="128"/>
    </location>
</feature>
<evidence type="ECO:0000256" key="4">
    <source>
        <dbReference type="ARBA" id="ARBA00004496"/>
    </source>
</evidence>
<feature type="active site" description="Proton donor" evidence="18">
    <location>
        <position position="506"/>
    </location>
</feature>
<dbReference type="InterPro" id="IPR008279">
    <property type="entry name" value="PEP-util_enz_mobile_dom"/>
</dbReference>
<dbReference type="PROSITE" id="PS00742">
    <property type="entry name" value="PEP_ENZYMES_2"/>
    <property type="match status" value="1"/>
</dbReference>
<proteinExistence type="inferred from homology"/>
<comment type="catalytic activity">
    <reaction evidence="1 17">
        <text>L-histidyl-[protein] + phosphoenolpyruvate = N(pros)-phospho-L-histidyl-[protein] + pyruvate</text>
        <dbReference type="Rhea" id="RHEA:23880"/>
        <dbReference type="Rhea" id="RHEA-COMP:9745"/>
        <dbReference type="Rhea" id="RHEA-COMP:9746"/>
        <dbReference type="ChEBI" id="CHEBI:15361"/>
        <dbReference type="ChEBI" id="CHEBI:29979"/>
        <dbReference type="ChEBI" id="CHEBI:58702"/>
        <dbReference type="ChEBI" id="CHEBI:64837"/>
        <dbReference type="EC" id="2.7.3.9"/>
    </reaction>
</comment>
<dbReference type="SUPFAM" id="SSF52009">
    <property type="entry name" value="Phosphohistidine domain"/>
    <property type="match status" value="1"/>
</dbReference>
<dbReference type="Gene3D" id="3.50.30.10">
    <property type="entry name" value="Phosphohistidine domain"/>
    <property type="match status" value="1"/>
</dbReference>
<feature type="binding site" evidence="19">
    <location>
        <begin position="458"/>
        <end position="459"/>
    </location>
    <ligand>
        <name>phosphoenolpyruvate</name>
        <dbReference type="ChEBI" id="CHEBI:58702"/>
    </ligand>
</feature>
<keyword evidence="12 17" id="KW-0598">Phosphotransferase system</keyword>
<keyword evidence="27" id="KW-1185">Reference proteome</keyword>
<gene>
    <name evidence="24" type="primary">ptsP</name>
    <name evidence="25" type="synonym">ptsI</name>
    <name evidence="24" type="ORF">DIT97_03355</name>
    <name evidence="25" type="ORF">GmarT_04500</name>
</gene>
<feature type="active site" description="Tele-phosphohistidine intermediate" evidence="18">
    <location>
        <position position="191"/>
    </location>
</feature>
<feature type="binding site" evidence="19">
    <location>
        <position position="298"/>
    </location>
    <ligand>
        <name>phosphoenolpyruvate</name>
        <dbReference type="ChEBI" id="CHEBI:58702"/>
    </ligand>
</feature>
<dbReference type="EMBL" id="DQAY01000022">
    <property type="protein sequence ID" value="HCO22133.1"/>
    <property type="molecule type" value="Genomic_DNA"/>
</dbReference>
<evidence type="ECO:0000256" key="10">
    <source>
        <dbReference type="ARBA" id="ARBA00022597"/>
    </source>
</evidence>
<reference evidence="24 26" key="1">
    <citation type="journal article" date="2018" name="Nat. Biotechnol.">
        <title>A standardized bacterial taxonomy based on genome phylogeny substantially revises the tree of life.</title>
        <authorList>
            <person name="Parks D.H."/>
            <person name="Chuvochina M."/>
            <person name="Waite D.W."/>
            <person name="Rinke C."/>
            <person name="Skarshewski A."/>
            <person name="Chaumeil P.A."/>
            <person name="Hugenholtz P."/>
        </authorList>
    </citation>
    <scope>NUCLEOTIDE SEQUENCE [LARGE SCALE GENOMIC DNA]</scope>
    <source>
        <strain evidence="24">UBA9375</strain>
    </source>
</reference>
<evidence type="ECO:0000313" key="24">
    <source>
        <dbReference type="EMBL" id="HCO22133.1"/>
    </source>
</evidence>
<dbReference type="PANTHER" id="PTHR46244">
    <property type="entry name" value="PHOSPHOENOLPYRUVATE-PROTEIN PHOSPHOTRANSFERASE"/>
    <property type="match status" value="1"/>
</dbReference>
<dbReference type="SUPFAM" id="SSF47831">
    <property type="entry name" value="Enzyme I of the PEP:sugar phosphotransferase system HPr-binding (sub)domain"/>
    <property type="match status" value="1"/>
</dbReference>
<evidence type="ECO:0000313" key="26">
    <source>
        <dbReference type="Proteomes" id="UP000263642"/>
    </source>
</evidence>
<dbReference type="SUPFAM" id="SSF51621">
    <property type="entry name" value="Phosphoenolpyruvate/pyruvate domain"/>
    <property type="match status" value="1"/>
</dbReference>
<evidence type="ECO:0000313" key="27">
    <source>
        <dbReference type="Proteomes" id="UP000322887"/>
    </source>
</evidence>
<accession>A0A517X5C0</accession>
<evidence type="ECO:0000256" key="3">
    <source>
        <dbReference type="ARBA" id="ARBA00002728"/>
    </source>
</evidence>
<evidence type="ECO:0000259" key="21">
    <source>
        <dbReference type="Pfam" id="PF00391"/>
    </source>
</evidence>
<dbReference type="PIRSF" id="PIRSF000732">
    <property type="entry name" value="PTS_enzyme_I"/>
    <property type="match status" value="1"/>
</dbReference>
<dbReference type="GO" id="GO:0008965">
    <property type="term" value="F:phosphoenolpyruvate-protein phosphotransferase activity"/>
    <property type="evidence" value="ECO:0007669"/>
    <property type="project" value="UniProtKB-EC"/>
</dbReference>
<evidence type="ECO:0000256" key="9">
    <source>
        <dbReference type="ARBA" id="ARBA00022490"/>
    </source>
</evidence>
<dbReference type="PROSITE" id="PS00370">
    <property type="entry name" value="PEP_ENZYMES_PHOS_SITE"/>
    <property type="match status" value="1"/>
</dbReference>
<evidence type="ECO:0000256" key="2">
    <source>
        <dbReference type="ARBA" id="ARBA00001946"/>
    </source>
</evidence>
<dbReference type="InterPro" id="IPR050499">
    <property type="entry name" value="PEP-utilizing_PTS_enzyme"/>
</dbReference>
<dbReference type="InterPro" id="IPR036618">
    <property type="entry name" value="PtsI_HPr-bd_sf"/>
</dbReference>
<keyword evidence="10 17" id="KW-0762">Sugar transport</keyword>
<feature type="binding site" evidence="20">
    <location>
        <position position="459"/>
    </location>
    <ligand>
        <name>Mg(2+)</name>
        <dbReference type="ChEBI" id="CHEBI:18420"/>
    </ligand>
</feature>
<dbReference type="Pfam" id="PF00391">
    <property type="entry name" value="PEP-utilizers"/>
    <property type="match status" value="1"/>
</dbReference>
<dbReference type="NCBIfam" id="TIGR01417">
    <property type="entry name" value="PTS_I_fam"/>
    <property type="match status" value="1"/>
</dbReference>
<dbReference type="Proteomes" id="UP000322887">
    <property type="component" value="Chromosome"/>
</dbReference>
<protein>
    <recommendedName>
        <fullName evidence="7 17">Phosphoenolpyruvate-protein phosphotransferase</fullName>
        <ecNumber evidence="6 17">2.7.3.9</ecNumber>
    </recommendedName>
    <alternativeName>
        <fullName evidence="16 17">Phosphotransferase system, enzyme I</fullName>
    </alternativeName>
</protein>
<organism evidence="24 26">
    <name type="scientific">Gimesia maris</name>
    <dbReference type="NCBI Taxonomy" id="122"/>
    <lineage>
        <taxon>Bacteria</taxon>
        <taxon>Pseudomonadati</taxon>
        <taxon>Planctomycetota</taxon>
        <taxon>Planctomycetia</taxon>
        <taxon>Planctomycetales</taxon>
        <taxon>Planctomycetaceae</taxon>
        <taxon>Gimesia</taxon>
    </lineage>
</organism>
<comment type="similarity">
    <text evidence="5 17">Belongs to the PEP-utilizing enzyme family.</text>
</comment>
<dbReference type="InterPro" id="IPR006318">
    <property type="entry name" value="PTS_EI-like"/>
</dbReference>
<dbReference type="Gene3D" id="1.10.274.10">
    <property type="entry name" value="PtsI, HPr-binding domain"/>
    <property type="match status" value="1"/>
</dbReference>
<name>A0A3D3QZW9_9PLAN</name>
<evidence type="ECO:0000256" key="19">
    <source>
        <dbReference type="PIRSR" id="PIRSR000732-2"/>
    </source>
</evidence>
<dbReference type="InterPro" id="IPR018274">
    <property type="entry name" value="PEP_util_AS"/>
</dbReference>
<dbReference type="GeneID" id="98645134"/>
<keyword evidence="24" id="KW-0670">Pyruvate</keyword>
<evidence type="ECO:0000256" key="12">
    <source>
        <dbReference type="ARBA" id="ARBA00022683"/>
    </source>
</evidence>
<evidence type="ECO:0000256" key="1">
    <source>
        <dbReference type="ARBA" id="ARBA00000683"/>
    </source>
</evidence>
<dbReference type="Pfam" id="PF02896">
    <property type="entry name" value="PEP-utilizers_C"/>
    <property type="match status" value="1"/>
</dbReference>
<evidence type="ECO:0000259" key="22">
    <source>
        <dbReference type="Pfam" id="PF02896"/>
    </source>
</evidence>
<evidence type="ECO:0000256" key="15">
    <source>
        <dbReference type="ARBA" id="ARBA00022842"/>
    </source>
</evidence>
<keyword evidence="11 17" id="KW-0808">Transferase</keyword>
<dbReference type="PRINTS" id="PR01736">
    <property type="entry name" value="PHPHTRNFRASE"/>
</dbReference>
<dbReference type="InterPro" id="IPR040442">
    <property type="entry name" value="Pyrv_kinase-like_dom_sf"/>
</dbReference>
<dbReference type="GO" id="GO:0009401">
    <property type="term" value="P:phosphoenolpyruvate-dependent sugar phosphotransferase system"/>
    <property type="evidence" value="ECO:0007669"/>
    <property type="project" value="UniProtKB-KW"/>
</dbReference>
<dbReference type="RefSeq" id="WP_002647281.1">
    <property type="nucleotide sequence ID" value="NZ_CAXAST010000008.1"/>
</dbReference>
<keyword evidence="9 17" id="KW-0963">Cytoplasm</keyword>
<dbReference type="InterPro" id="IPR023151">
    <property type="entry name" value="PEP_util_CS"/>
</dbReference>
<reference evidence="25 27" key="2">
    <citation type="submission" date="2019-08" db="EMBL/GenBank/DDBJ databases">
        <title>Deep-cultivation of Planctomycetes and their phenomic and genomic characterization uncovers novel biology.</title>
        <authorList>
            <person name="Wiegand S."/>
            <person name="Jogler M."/>
            <person name="Boedeker C."/>
            <person name="Pinto D."/>
            <person name="Vollmers J."/>
            <person name="Rivas-Marin E."/>
            <person name="Kohn T."/>
            <person name="Peeters S.H."/>
            <person name="Heuer A."/>
            <person name="Rast P."/>
            <person name="Oberbeckmann S."/>
            <person name="Bunk B."/>
            <person name="Jeske O."/>
            <person name="Meyerdierks A."/>
            <person name="Storesund J.E."/>
            <person name="Kallscheuer N."/>
            <person name="Luecker S."/>
            <person name="Lage O.M."/>
            <person name="Pohl T."/>
            <person name="Merkel B.J."/>
            <person name="Hornburger P."/>
            <person name="Mueller R.-W."/>
            <person name="Bruemmer F."/>
            <person name="Labrenz M."/>
            <person name="Spormann A.M."/>
            <person name="Op den Camp H."/>
            <person name="Overmann J."/>
            <person name="Amann R."/>
            <person name="Jetten M.S.M."/>
            <person name="Mascher T."/>
            <person name="Medema M.H."/>
            <person name="Devos D.P."/>
            <person name="Kaster A.-K."/>
            <person name="Ovreas L."/>
            <person name="Rohde M."/>
            <person name="Galperin M.Y."/>
            <person name="Jogler C."/>
        </authorList>
    </citation>
    <scope>NUCLEOTIDE SEQUENCE [LARGE SCALE GENOMIC DNA]</scope>
    <source>
        <strain evidence="25 27">DSM 8797</strain>
    </source>
</reference>
<dbReference type="InterPro" id="IPR008731">
    <property type="entry name" value="PTS_EIN"/>
</dbReference>
<dbReference type="PANTHER" id="PTHR46244:SF3">
    <property type="entry name" value="PHOSPHOENOLPYRUVATE-PROTEIN PHOSPHOTRANSFERASE"/>
    <property type="match status" value="1"/>
</dbReference>
<comment type="cofactor">
    <cofactor evidence="2 17 20">
        <name>Mg(2+)</name>
        <dbReference type="ChEBI" id="CHEBI:18420"/>
    </cofactor>
</comment>
<sequence>MLVKRGIAVSPGVNFGPALILGAEDFRIPRQFVSVNVIDTEIARLKSALDAVCEEIAENERLASDKLGEQYGAIFAAHLQMVSSPRLREEIETLIREKCYSPEHASSRVFRRYTKLVQHLGDNYLAERASDIIDLEKRLLKQLLGEKREELSNLTTPIIVLANNLTPSETAGLAKEFVLGFATEVGGRTSHTSILAGALEIPAVVGLGEFLSDISGGDMVIVDGNNGEVIIDPDEETLARYKDTGERQRSMAARLASRRKIRSETKDGTRIHVMGNIEFPNEVEHCAERGADGIGLYRTEFLYLQSNTEPTEEVHYDAYCKVVQAAQNRPIVIRTLDLGADKIPRGYRHLAKEGMNPALGLRSVRLSLRDLPLFKTQLRAIFRAAVHGDVRIMFPLISTLLEWRQAKMIVGDVLEDLEERGVEFNPNIPIGMMVEVPAAALLAEEFAEEVDFFSIGTNDLIQYTLAVDRSDPAVSALYNSSDPSILRLIKMVVEAANNKNIPVTVCGQMSSDLKSIPLLAGLGIRQISATPLAIPEVKEVIRHLTISRAEEIAAHAMTIDVARDVESYLRGELYKICPDLFDEELPL</sequence>
<keyword evidence="15 17" id="KW-0460">Magnesium</keyword>
<evidence type="ECO:0000256" key="16">
    <source>
        <dbReference type="ARBA" id="ARBA00033235"/>
    </source>
</evidence>
<evidence type="ECO:0000259" key="23">
    <source>
        <dbReference type="Pfam" id="PF05524"/>
    </source>
</evidence>
<accession>A0A3D3QZW9</accession>
<evidence type="ECO:0000256" key="20">
    <source>
        <dbReference type="PIRSR" id="PIRSR000732-3"/>
    </source>
</evidence>
<evidence type="ECO:0000256" key="17">
    <source>
        <dbReference type="PIRNR" id="PIRNR000732"/>
    </source>
</evidence>
<dbReference type="AlphaFoldDB" id="A0A3D3QZW9"/>
<evidence type="ECO:0000256" key="14">
    <source>
        <dbReference type="ARBA" id="ARBA00022777"/>
    </source>
</evidence>
<evidence type="ECO:0000256" key="8">
    <source>
        <dbReference type="ARBA" id="ARBA00022448"/>
    </source>
</evidence>
<dbReference type="InterPro" id="IPR015813">
    <property type="entry name" value="Pyrv/PenolPyrv_kinase-like_dom"/>
</dbReference>
<dbReference type="EC" id="2.7.3.9" evidence="6 17"/>
<comment type="subcellular location">
    <subcellularLocation>
        <location evidence="4 17">Cytoplasm</location>
    </subcellularLocation>
</comment>
<evidence type="ECO:0000256" key="7">
    <source>
        <dbReference type="ARBA" id="ARBA00016544"/>
    </source>
</evidence>
<dbReference type="InterPro" id="IPR024692">
    <property type="entry name" value="PTS_EI"/>
</dbReference>
<keyword evidence="8 17" id="KW-0813">Transport</keyword>
<evidence type="ECO:0000256" key="11">
    <source>
        <dbReference type="ARBA" id="ARBA00022679"/>
    </source>
</evidence>